<keyword evidence="2" id="KW-1185">Reference proteome</keyword>
<dbReference type="Proteomes" id="UP001234178">
    <property type="component" value="Unassembled WGS sequence"/>
</dbReference>
<evidence type="ECO:0000313" key="2">
    <source>
        <dbReference type="Proteomes" id="UP001234178"/>
    </source>
</evidence>
<protein>
    <submittedName>
        <fullName evidence="1">Uncharacterized protein</fullName>
    </submittedName>
</protein>
<organism evidence="1 2">
    <name type="scientific">Daphnia magna</name>
    <dbReference type="NCBI Taxonomy" id="35525"/>
    <lineage>
        <taxon>Eukaryota</taxon>
        <taxon>Metazoa</taxon>
        <taxon>Ecdysozoa</taxon>
        <taxon>Arthropoda</taxon>
        <taxon>Crustacea</taxon>
        <taxon>Branchiopoda</taxon>
        <taxon>Diplostraca</taxon>
        <taxon>Cladocera</taxon>
        <taxon>Anomopoda</taxon>
        <taxon>Daphniidae</taxon>
        <taxon>Daphnia</taxon>
    </lineage>
</organism>
<name>A0ABR0B349_9CRUS</name>
<proteinExistence type="predicted"/>
<comment type="caution">
    <text evidence="1">The sequence shown here is derived from an EMBL/GenBank/DDBJ whole genome shotgun (WGS) entry which is preliminary data.</text>
</comment>
<evidence type="ECO:0000313" key="1">
    <source>
        <dbReference type="EMBL" id="KAK4036059.1"/>
    </source>
</evidence>
<dbReference type="EMBL" id="JAOYFB010000040">
    <property type="protein sequence ID" value="KAK4036059.1"/>
    <property type="molecule type" value="Genomic_DNA"/>
</dbReference>
<accession>A0ABR0B349</accession>
<gene>
    <name evidence="1" type="ORF">OUZ56_028130</name>
</gene>
<sequence length="74" mass="8997">MNQFNQFHFDHLDIELATPNMAFAAWRPFKESLYKDFYHVLILMDALISDRVMDFVAQNNHFNYLYVPEIMNMY</sequence>
<reference evidence="1 2" key="1">
    <citation type="journal article" date="2023" name="Nucleic Acids Res.">
        <title>The hologenome of Daphnia magna reveals possible DNA methylation and microbiome-mediated evolution of the host genome.</title>
        <authorList>
            <person name="Chaturvedi A."/>
            <person name="Li X."/>
            <person name="Dhandapani V."/>
            <person name="Marshall H."/>
            <person name="Kissane S."/>
            <person name="Cuenca-Cambronero M."/>
            <person name="Asole G."/>
            <person name="Calvet F."/>
            <person name="Ruiz-Romero M."/>
            <person name="Marangio P."/>
            <person name="Guigo R."/>
            <person name="Rago D."/>
            <person name="Mirbahai L."/>
            <person name="Eastwood N."/>
            <person name="Colbourne J.K."/>
            <person name="Zhou J."/>
            <person name="Mallon E."/>
            <person name="Orsini L."/>
        </authorList>
    </citation>
    <scope>NUCLEOTIDE SEQUENCE [LARGE SCALE GENOMIC DNA]</scope>
    <source>
        <strain evidence="1">LRV0_1</strain>
    </source>
</reference>